<sequence length="179" mass="21233">MKKIIITVLICIMTITSIWLYFHHKYCKYDWNEVHSLNYTRPINELKGLVTEKNDKEAYGELQTAYLNELYYPGEYVFYSLLMANKCHTQRAYYRVFYELRNAEILLGEDFYDKETRTFMLDYLKKGATLGDRLCIKELGELYIEGKYVPKDTKLGKKLMGSIGFKSQNKSILLHENQK</sequence>
<feature type="transmembrane region" description="Helical" evidence="1">
    <location>
        <begin position="5"/>
        <end position="22"/>
    </location>
</feature>
<reference evidence="3" key="1">
    <citation type="submission" date="2016-11" db="EMBL/GenBank/DDBJ databases">
        <authorList>
            <person name="Varghese N."/>
            <person name="Submissions S."/>
        </authorList>
    </citation>
    <scope>NUCLEOTIDE SEQUENCE [LARGE SCALE GENOMIC DNA]</scope>
    <source>
        <strain evidence="3">DSM 26991</strain>
    </source>
</reference>
<evidence type="ECO:0000313" key="3">
    <source>
        <dbReference type="Proteomes" id="UP000184509"/>
    </source>
</evidence>
<keyword evidence="1" id="KW-1133">Transmembrane helix</keyword>
<dbReference type="STRING" id="1297750.SAMN05444405_10550"/>
<dbReference type="Proteomes" id="UP000184509">
    <property type="component" value="Unassembled WGS sequence"/>
</dbReference>
<dbReference type="RefSeq" id="WP_139261291.1">
    <property type="nucleotide sequence ID" value="NZ_FQTV01000005.1"/>
</dbReference>
<keyword evidence="3" id="KW-1185">Reference proteome</keyword>
<dbReference type="OrthoDB" id="1374325at2"/>
<dbReference type="EMBL" id="FQTV01000005">
    <property type="protein sequence ID" value="SHF07965.1"/>
    <property type="molecule type" value="Genomic_DNA"/>
</dbReference>
<dbReference type="AlphaFoldDB" id="A0A1M4YQ74"/>
<evidence type="ECO:0000313" key="2">
    <source>
        <dbReference type="EMBL" id="SHF07965.1"/>
    </source>
</evidence>
<accession>A0A1M4YQ74</accession>
<protein>
    <submittedName>
        <fullName evidence="2">Uncharacterized protein</fullName>
    </submittedName>
</protein>
<keyword evidence="1" id="KW-0472">Membrane</keyword>
<keyword evidence="1" id="KW-0812">Transmembrane</keyword>
<evidence type="ECO:0000256" key="1">
    <source>
        <dbReference type="SAM" id="Phobius"/>
    </source>
</evidence>
<name>A0A1M4YQ74_9BACE</name>
<proteinExistence type="predicted"/>
<organism evidence="2 3">
    <name type="scientific">Bacteroides luti</name>
    <dbReference type="NCBI Taxonomy" id="1297750"/>
    <lineage>
        <taxon>Bacteria</taxon>
        <taxon>Pseudomonadati</taxon>
        <taxon>Bacteroidota</taxon>
        <taxon>Bacteroidia</taxon>
        <taxon>Bacteroidales</taxon>
        <taxon>Bacteroidaceae</taxon>
        <taxon>Bacteroides</taxon>
    </lineage>
</organism>
<gene>
    <name evidence="2" type="ORF">SAMN05444405_10550</name>
</gene>